<proteinExistence type="predicted"/>
<dbReference type="AlphaFoldDB" id="A0A6I6K673"/>
<keyword evidence="2" id="KW-1185">Reference proteome</keyword>
<accession>A0A6I6K673</accession>
<name>A0A6I6K673_9BACT</name>
<reference evidence="1 2" key="1">
    <citation type="submission" date="2019-11" db="EMBL/GenBank/DDBJ databases">
        <authorList>
            <person name="Zheng R.K."/>
            <person name="Sun C.M."/>
        </authorList>
    </citation>
    <scope>NUCLEOTIDE SEQUENCE [LARGE SCALE GENOMIC DNA]</scope>
    <source>
        <strain evidence="1 2">WC007</strain>
    </source>
</reference>
<evidence type="ECO:0000313" key="2">
    <source>
        <dbReference type="Proteomes" id="UP000428260"/>
    </source>
</evidence>
<sequence length="288" mass="33650">MNKFIQIIFIILTLWVSLFVPTAQAQIKISETTFQKRLHYKVEISNATFLIDKYSGGISSLTDKQGKDWIQWKRLAEEKYPESAAGDFRGMPNFVYGGDDNGTGHPGFEKVMCFKDEENRIRIKSLNGKWEWQYEFFRKYMKVQVLSTPASERNYWFLYEGVPGGEFNPERQYWGTHKGLKTSMPDYYRSEEEYGKWDWVFFGHQNFKRVLFLVQKRADKNSDTFGFLGDSDNGLQSEDGMVVFGFGRGRNATPLLNSNQIFYVGFYEKLVDSDSFSKLALYIQKTIF</sequence>
<dbReference type="EMBL" id="CP046401">
    <property type="protein sequence ID" value="QGY47143.1"/>
    <property type="molecule type" value="Genomic_DNA"/>
</dbReference>
<gene>
    <name evidence="1" type="ORF">GM418_26810</name>
</gene>
<evidence type="ECO:0000313" key="1">
    <source>
        <dbReference type="EMBL" id="QGY47143.1"/>
    </source>
</evidence>
<dbReference type="Proteomes" id="UP000428260">
    <property type="component" value="Chromosome"/>
</dbReference>
<dbReference type="RefSeq" id="WP_158870720.1">
    <property type="nucleotide sequence ID" value="NZ_CP046401.1"/>
</dbReference>
<organism evidence="1 2">
    <name type="scientific">Maribellus comscasis</name>
    <dbReference type="NCBI Taxonomy" id="2681766"/>
    <lineage>
        <taxon>Bacteria</taxon>
        <taxon>Pseudomonadati</taxon>
        <taxon>Bacteroidota</taxon>
        <taxon>Bacteroidia</taxon>
        <taxon>Marinilabiliales</taxon>
        <taxon>Prolixibacteraceae</taxon>
        <taxon>Maribellus</taxon>
    </lineage>
</organism>
<protein>
    <submittedName>
        <fullName evidence="1">Uncharacterized protein</fullName>
    </submittedName>
</protein>
<dbReference type="KEGG" id="mcos:GM418_26810"/>